<dbReference type="EMBL" id="BIFT01000001">
    <property type="protein sequence ID" value="GCE29173.1"/>
    <property type="molecule type" value="Genomic_DNA"/>
</dbReference>
<dbReference type="EMBL" id="BIFT01000002">
    <property type="protein sequence ID" value="GCE29182.1"/>
    <property type="molecule type" value="Genomic_DNA"/>
</dbReference>
<dbReference type="AlphaFoldDB" id="A0A402AZJ9"/>
<keyword evidence="6" id="KW-1185">Reference proteome</keyword>
<feature type="domain" description="Transposase-like Mu C-terminal" evidence="1">
    <location>
        <begin position="11"/>
        <end position="69"/>
    </location>
</feature>
<accession>A0A402AZJ9</accession>
<comment type="caution">
    <text evidence="2">The sequence shown here is derived from an EMBL/GenBank/DDBJ whole genome shotgun (WGS) entry which is preliminary data.</text>
</comment>
<organism evidence="2 6">
    <name type="scientific">Dictyobacter alpinus</name>
    <dbReference type="NCBI Taxonomy" id="2014873"/>
    <lineage>
        <taxon>Bacteria</taxon>
        <taxon>Bacillati</taxon>
        <taxon>Chloroflexota</taxon>
        <taxon>Ktedonobacteria</taxon>
        <taxon>Ktedonobacterales</taxon>
        <taxon>Dictyobacteraceae</taxon>
        <taxon>Dictyobacter</taxon>
    </lineage>
</organism>
<dbReference type="Pfam" id="PF09299">
    <property type="entry name" value="Mu-transpos_C"/>
    <property type="match status" value="1"/>
</dbReference>
<dbReference type="EMBL" id="BIFT01000001">
    <property type="protein sequence ID" value="GCE24521.1"/>
    <property type="molecule type" value="Genomic_DNA"/>
</dbReference>
<evidence type="ECO:0000313" key="4">
    <source>
        <dbReference type="EMBL" id="GCE29182.1"/>
    </source>
</evidence>
<reference evidence="2" key="2">
    <citation type="journal article" date="2019" name="Int. J. Syst. Evol. Microbiol.">
        <title>Tengunoibacter tsumagoiensis gen. nov., sp. nov., Dictyobacter kobayashii sp. nov., Dictyobacter alpinus sp. nov., and description of Dictyobacteraceae fam. nov. within the order Ktedonobacterales isolated from Tengu-no-mugimeshi, a soil-like granular mass of micro-organisms, and emended descriptions of the genera Ktedonobacter and Dictyobacter.</title>
        <authorList>
            <person name="Wang C."/>
            <person name="Zheng Y."/>
            <person name="Sakai Y."/>
            <person name="Toyoda A."/>
            <person name="Minakuchi Y."/>
            <person name="Abe K."/>
            <person name="Yokota A."/>
            <person name="Yabe S."/>
        </authorList>
    </citation>
    <scope>NUCLEOTIDE SEQUENCE</scope>
    <source>
        <strain evidence="2">Uno16</strain>
    </source>
</reference>
<reference evidence="6" key="1">
    <citation type="submission" date="2018-12" db="EMBL/GenBank/DDBJ databases">
        <title>Tengunoibacter tsumagoiensis gen. nov., sp. nov., Dictyobacter kobayashii sp. nov., D. alpinus sp. nov., and D. joshuensis sp. nov. and description of Dictyobacteraceae fam. nov. within the order Ktedonobacterales isolated from Tengu-no-mugimeshi.</title>
        <authorList>
            <person name="Wang C.M."/>
            <person name="Zheng Y."/>
            <person name="Sakai Y."/>
            <person name="Toyoda A."/>
            <person name="Minakuchi Y."/>
            <person name="Abe K."/>
            <person name="Yokota A."/>
            <person name="Yabe S."/>
        </authorList>
    </citation>
    <scope>NUCLEOTIDE SEQUENCE [LARGE SCALE GENOMIC DNA]</scope>
    <source>
        <strain evidence="6">Uno16</strain>
    </source>
</reference>
<evidence type="ECO:0000313" key="6">
    <source>
        <dbReference type="Proteomes" id="UP000287171"/>
    </source>
</evidence>
<dbReference type="InterPro" id="IPR015378">
    <property type="entry name" value="Transposase-like_Mu_C"/>
</dbReference>
<name>A0A402AZJ9_9CHLR</name>
<gene>
    <name evidence="2" type="ORF">KDA_00050</name>
    <name evidence="3" type="ORF">KDA_46570</name>
    <name evidence="4" type="ORF">KDA_46660</name>
    <name evidence="5" type="ORF">KDA_74490</name>
</gene>
<protein>
    <recommendedName>
        <fullName evidence="1">Transposase-like Mu C-terminal domain-containing protein</fullName>
    </recommendedName>
</protein>
<evidence type="ECO:0000313" key="2">
    <source>
        <dbReference type="EMBL" id="GCE24521.1"/>
    </source>
</evidence>
<dbReference type="SUPFAM" id="SSF50610">
    <property type="entry name" value="mu transposase, C-terminal domain"/>
    <property type="match status" value="1"/>
</dbReference>
<dbReference type="InterPro" id="IPR009004">
    <property type="entry name" value="Transposase_Mu_C"/>
</dbReference>
<dbReference type="Proteomes" id="UP000287171">
    <property type="component" value="Unassembled WGS sequence"/>
</dbReference>
<dbReference type="Gene3D" id="2.30.30.130">
    <property type="entry name" value="Transposase, Mu, C-terminal"/>
    <property type="match status" value="1"/>
</dbReference>
<evidence type="ECO:0000259" key="1">
    <source>
        <dbReference type="Pfam" id="PF09299"/>
    </source>
</evidence>
<sequence length="74" mass="8474">MPESVEQLDLLLVTVAKKRRVQQDGVSFEGYRYMDPTLSGYVGEDVVLRYDPADMAEVRIFAEDRFVCRAVCPE</sequence>
<evidence type="ECO:0000313" key="5">
    <source>
        <dbReference type="EMBL" id="GCE31965.1"/>
    </source>
</evidence>
<proteinExistence type="predicted"/>
<dbReference type="EMBL" id="BIFT01000002">
    <property type="protein sequence ID" value="GCE31965.1"/>
    <property type="molecule type" value="Genomic_DNA"/>
</dbReference>
<evidence type="ECO:0000313" key="3">
    <source>
        <dbReference type="EMBL" id="GCE29173.1"/>
    </source>
</evidence>